<accession>A0ABT9Q9P3</accession>
<dbReference type="InterPro" id="IPR020472">
    <property type="entry name" value="WD40_PAC1"/>
</dbReference>
<dbReference type="PANTHER" id="PTHR19848">
    <property type="entry name" value="WD40 REPEAT PROTEIN"/>
    <property type="match status" value="1"/>
</dbReference>
<dbReference type="Gene3D" id="2.130.10.10">
    <property type="entry name" value="YVTN repeat-like/Quinoprotein amine dehydrogenase"/>
    <property type="match status" value="4"/>
</dbReference>
<feature type="repeat" description="WD" evidence="3">
    <location>
        <begin position="1390"/>
        <end position="1431"/>
    </location>
</feature>
<feature type="repeat" description="WD" evidence="3">
    <location>
        <begin position="1433"/>
        <end position="1466"/>
    </location>
</feature>
<feature type="transmembrane region" description="Helical" evidence="5">
    <location>
        <begin position="93"/>
        <end position="115"/>
    </location>
</feature>
<evidence type="ECO:0000256" key="3">
    <source>
        <dbReference type="PROSITE-ProRule" id="PRU00221"/>
    </source>
</evidence>
<feature type="repeat" description="WD" evidence="3">
    <location>
        <begin position="1298"/>
        <end position="1339"/>
    </location>
</feature>
<keyword evidence="5" id="KW-0472">Membrane</keyword>
<dbReference type="InterPro" id="IPR019775">
    <property type="entry name" value="WD40_repeat_CS"/>
</dbReference>
<dbReference type="PROSITE" id="PS00678">
    <property type="entry name" value="WD_REPEATS_1"/>
    <property type="match status" value="4"/>
</dbReference>
<proteinExistence type="predicted"/>
<feature type="repeat" description="WD" evidence="3">
    <location>
        <begin position="1068"/>
        <end position="1109"/>
    </location>
</feature>
<keyword evidence="8" id="KW-1185">Reference proteome</keyword>
<feature type="repeat" description="WD" evidence="3">
    <location>
        <begin position="938"/>
        <end position="979"/>
    </location>
</feature>
<feature type="transmembrane region" description="Helical" evidence="5">
    <location>
        <begin position="65"/>
        <end position="87"/>
    </location>
</feature>
<feature type="repeat" description="WD" evidence="3">
    <location>
        <begin position="1111"/>
        <end position="1152"/>
    </location>
</feature>
<dbReference type="PRINTS" id="PR00320">
    <property type="entry name" value="GPROTEINBRPT"/>
</dbReference>
<feature type="region of interest" description="Disordered" evidence="4">
    <location>
        <begin position="252"/>
        <end position="286"/>
    </location>
</feature>
<dbReference type="PROSITE" id="PS50082">
    <property type="entry name" value="WD_REPEATS_2"/>
    <property type="match status" value="8"/>
</dbReference>
<dbReference type="CDD" id="cd00200">
    <property type="entry name" value="WD40"/>
    <property type="match status" value="2"/>
</dbReference>
<dbReference type="SUPFAM" id="SSF50998">
    <property type="entry name" value="Quinoprotein alcohol dehydrogenase-like"/>
    <property type="match status" value="1"/>
</dbReference>
<evidence type="ECO:0000256" key="4">
    <source>
        <dbReference type="SAM" id="MobiDB-lite"/>
    </source>
</evidence>
<reference evidence="7 8" key="1">
    <citation type="submission" date="2023-07" db="EMBL/GenBank/DDBJ databases">
        <title>Sequencing the genomes of 1000 actinobacteria strains.</title>
        <authorList>
            <person name="Klenk H.-P."/>
        </authorList>
    </citation>
    <scope>NUCLEOTIDE SEQUENCE [LARGE SCALE GENOMIC DNA]</scope>
    <source>
        <strain evidence="7 8">DSM 46740</strain>
    </source>
</reference>
<keyword evidence="1 3" id="KW-0853">WD repeat</keyword>
<dbReference type="SUPFAM" id="SSF50952">
    <property type="entry name" value="Soluble quinoprotein glucose dehydrogenase"/>
    <property type="match status" value="1"/>
</dbReference>
<feature type="repeat" description="WD" evidence="3">
    <location>
        <begin position="846"/>
        <end position="887"/>
    </location>
</feature>
<dbReference type="PANTHER" id="PTHR19848:SF8">
    <property type="entry name" value="F-BOX AND WD REPEAT DOMAIN CONTAINING 7"/>
    <property type="match status" value="1"/>
</dbReference>
<evidence type="ECO:0000313" key="8">
    <source>
        <dbReference type="Proteomes" id="UP001225356"/>
    </source>
</evidence>
<evidence type="ECO:0000256" key="5">
    <source>
        <dbReference type="SAM" id="Phobius"/>
    </source>
</evidence>
<dbReference type="RefSeq" id="WP_307556982.1">
    <property type="nucleotide sequence ID" value="NZ_JAUSQU010000001.1"/>
</dbReference>
<protein>
    <submittedName>
        <fullName evidence="7">WD40 repeat protein</fullName>
    </submittedName>
</protein>
<keyword evidence="2" id="KW-0677">Repeat</keyword>
<feature type="domain" description="Novel STAND NTPase 1" evidence="6">
    <location>
        <begin position="279"/>
        <end position="708"/>
    </location>
</feature>
<dbReference type="InterPro" id="IPR027417">
    <property type="entry name" value="P-loop_NTPase"/>
</dbReference>
<feature type="compositionally biased region" description="Low complexity" evidence="4">
    <location>
        <begin position="259"/>
        <end position="278"/>
    </location>
</feature>
<dbReference type="InterPro" id="IPR011041">
    <property type="entry name" value="Quinoprot_gluc/sorb_DH_b-prop"/>
</dbReference>
<evidence type="ECO:0000256" key="2">
    <source>
        <dbReference type="ARBA" id="ARBA00022737"/>
    </source>
</evidence>
<organism evidence="7 8">
    <name type="scientific">Streptosporangium lutulentum</name>
    <dbReference type="NCBI Taxonomy" id="1461250"/>
    <lineage>
        <taxon>Bacteria</taxon>
        <taxon>Bacillati</taxon>
        <taxon>Actinomycetota</taxon>
        <taxon>Actinomycetes</taxon>
        <taxon>Streptosporangiales</taxon>
        <taxon>Streptosporangiaceae</taxon>
        <taxon>Streptosporangium</taxon>
    </lineage>
</organism>
<evidence type="ECO:0000259" key="6">
    <source>
        <dbReference type="Pfam" id="PF20703"/>
    </source>
</evidence>
<feature type="repeat" description="WD" evidence="3">
    <location>
        <begin position="889"/>
        <end position="930"/>
    </location>
</feature>
<feature type="transmembrane region" description="Helical" evidence="5">
    <location>
        <begin position="764"/>
        <end position="785"/>
    </location>
</feature>
<dbReference type="PROSITE" id="PS50294">
    <property type="entry name" value="WD_REPEATS_REGION"/>
    <property type="match status" value="7"/>
</dbReference>
<evidence type="ECO:0000313" key="7">
    <source>
        <dbReference type="EMBL" id="MDP9843048.1"/>
    </source>
</evidence>
<dbReference type="EMBL" id="JAUSQU010000001">
    <property type="protein sequence ID" value="MDP9843048.1"/>
    <property type="molecule type" value="Genomic_DNA"/>
</dbReference>
<gene>
    <name evidence="7" type="ORF">J2853_002259</name>
</gene>
<name>A0ABT9Q9P3_9ACTN</name>
<sequence length="1506" mass="160127">MVKSGDEPSETEADLHAGLVGEMREEVRLWARLAAHEVQTKTDGLRLAAHQAHRGVLTVGRFTPAVLLAGLSASALTPVALAATAAVPGGAAMAATAAGLTALAGVGTNILSELIMRGTDSWRGRGTGETPPTAGTVREELAERIERALDVGGTQAAELRREIAAVLLGINALGTLVEEMDERQNDRFTLLVTQVFSGLSDEFAELNKLVRGVDQTLVRLERIVLRQNAEYRSHQEALNQLQVQIVRLREPLPDTARSPGGEADPTGATPATPWTGDGPYRGLRPFQQGDAEVFHGREQLIGELLAELSGRLDRPGMLMVTGASGAGKTSLLRAGLLPRLARGLLPGKPDSEHWPQLVITPNGAPLTELSVHLAALAGTTSLTAEEALAGAPDQAHRLFRQAALRHAERHGRPAAADTPGRVVLVVDQFEEIFTLAPSGPGPDGHVETFLSVLRAAAETPAGPGGQPAALIVLGMRGDFSDRCADYEILCEVLRTGLFRVWPMGEPELRQAIVGPAHRAGLTLDEGFVDVVLGDLRSQQGVGRDSRVGVGALPLLSQAMLATWNNREGNRLTLRGYGAGGGVTHAVQASADAAYESLDRTRREITRRLFQRMTVVLADGQYARRPLALSELRGDTSTGESADVDTVLEAFTTRRLIVLHEDVAEISHDVLLQAWPRLHEWLRHDQDARIQIGQLNGDAEDWRLKQRSHSLLYSGSRVEDIRQARTGWEADPDRYPPVEAIADEFLAASARAAGVAARATRRRTIAIGVLSVFLAAALAVVLISYIDTEANRREALSRLTMVQSDRAGDTDALVSGLLAATAWNLFPTAEARYGMVDALATSVRSVFPTHGKESDAAAFSPDGKILATAGTGNAVHLWDTATRRRIGRPLTGHTHPIREMRFSPDGKTFATVSQDHSVRLWDTVNRRPVGAPIIPNPTVTDPDGRILTIAFSPDGRAIAVETVDSAIGFWEVSTGRRIDASTAGRPEAFREVPSGFGKAAAPPHSDTVRLWDTTRRQITALAAIEGGAPGLSAFSPDGRTIATVRDNAKEDDTVRLWDAVTRRRIGAPIAVGSGRVHTLAFSPDGRTLAVSGRDKAVRLWDTATGRRVGVTLTGHTDSVTTMNFIRGGRTLATTSGDGTARLWDLTAYRQIGRPLVERAQAPLGVMFSPDGKTLATTGDGAVRLWDTGTRRQVGAPMTGLGEAMYAVAFGSGGKTLVTVEGDVLRIWDTATRHPHGAPLFELSGTPGKVALSPDERILATAQDNTIQLWDAGTRRPLTAPITAHGADGVSADAPDGTMIIPSDDGINAVVFSPDGRILATAGNDGVTRLWDTATGRQAGPSLDDESDSSYAVAFSPDGKILATSGVDPTAGDAGVVRLWTVATGRPFGTPLLGHTGGVDAVTFSPDGRTLVTGGDDGTVRLWDVDTRRQIGDPLLGHTASVRDVAFGPGGSTLATTSDDGTVRLWNIPLPSAPSAAICAVAGRSLTEEEWRHYMAGMSDESFRKVCP</sequence>
<dbReference type="Pfam" id="PF20703">
    <property type="entry name" value="nSTAND1"/>
    <property type="match status" value="1"/>
</dbReference>
<dbReference type="SUPFAM" id="SSF50993">
    <property type="entry name" value="Peptidase/esterase 'gauge' domain"/>
    <property type="match status" value="1"/>
</dbReference>
<dbReference type="SMART" id="SM00320">
    <property type="entry name" value="WD40"/>
    <property type="match status" value="13"/>
</dbReference>
<keyword evidence="5" id="KW-0812">Transmembrane</keyword>
<dbReference type="Proteomes" id="UP001225356">
    <property type="component" value="Unassembled WGS sequence"/>
</dbReference>
<dbReference type="InterPro" id="IPR001680">
    <property type="entry name" value="WD40_rpt"/>
</dbReference>
<evidence type="ECO:0000256" key="1">
    <source>
        <dbReference type="ARBA" id="ARBA00022574"/>
    </source>
</evidence>
<dbReference type="InterPro" id="IPR015943">
    <property type="entry name" value="WD40/YVTN_repeat-like_dom_sf"/>
</dbReference>
<dbReference type="Pfam" id="PF00400">
    <property type="entry name" value="WD40"/>
    <property type="match status" value="11"/>
</dbReference>
<keyword evidence="5" id="KW-1133">Transmembrane helix</keyword>
<dbReference type="SUPFAM" id="SSF52540">
    <property type="entry name" value="P-loop containing nucleoside triphosphate hydrolases"/>
    <property type="match status" value="1"/>
</dbReference>
<dbReference type="InterPro" id="IPR049052">
    <property type="entry name" value="nSTAND1"/>
</dbReference>
<dbReference type="InterPro" id="IPR011047">
    <property type="entry name" value="Quinoprotein_ADH-like_sf"/>
</dbReference>
<comment type="caution">
    <text evidence="7">The sequence shown here is derived from an EMBL/GenBank/DDBJ whole genome shotgun (WGS) entry which is preliminary data.</text>
</comment>